<sequence length="466" mass="51257">MPEATSFAELIFETLSGAFKKRDEVSEVLKMFDMSNESIQEIMNLLRKDFDNGLSASENQRAESSVKMLPTYVRAIPSGSESGDFLAVDLGGTNFRLLSISIRNGQVKDTIEIPPLTQTVKTSDAETFFDYIAHHISLFVKKHDLSDKSLPLGFTFSFPVKQSSLISGSLIRWTKGFSASGVENEDVVKLLKEALVRKGMSSTVDVVALVNDTTGTMMSCAFENPLVSAGLILGTGTNACYMESLDNIPKWDGDQDEPRQVIINTEWGAFGDNGSLDHLRTKYDEQLDRESSNPREQIFEKMISGMYLGELARIVCMDLVEKKLLFKGQVTEKFRRKNSFPAEFVSLVESQDGHKIEEVLKAIEVAKQASESDIENLQRVCAAVSLRAAKVAAAGVATIVKKTGNYTTTIAADGSLFKRHPQFKNYMQETLAEILPEADITLMLSEDGSGKGAALIAAVASQMKKH</sequence>
<keyword evidence="4 12" id="KW-0808">Transferase</keyword>
<evidence type="ECO:0000256" key="3">
    <source>
        <dbReference type="ARBA" id="ARBA00009225"/>
    </source>
</evidence>
<comment type="catalytic activity">
    <reaction evidence="9">
        <text>a D-hexose + ATP = a D-hexose 6-phosphate + ADP + H(+)</text>
        <dbReference type="Rhea" id="RHEA:22740"/>
        <dbReference type="ChEBI" id="CHEBI:4194"/>
        <dbReference type="ChEBI" id="CHEBI:15378"/>
        <dbReference type="ChEBI" id="CHEBI:30616"/>
        <dbReference type="ChEBI" id="CHEBI:229467"/>
        <dbReference type="ChEBI" id="CHEBI:456216"/>
        <dbReference type="EC" id="2.7.1.1"/>
    </reaction>
    <physiologicalReaction direction="left-to-right" evidence="9">
        <dbReference type="Rhea" id="RHEA:22741"/>
    </physiologicalReaction>
</comment>
<dbReference type="GO" id="GO:0008865">
    <property type="term" value="F:fructokinase activity"/>
    <property type="evidence" value="ECO:0007669"/>
    <property type="project" value="TreeGrafter"/>
</dbReference>
<name>A0A3M6UYR7_POCDA</name>
<dbReference type="InterPro" id="IPR022672">
    <property type="entry name" value="Hexokinase_N"/>
</dbReference>
<dbReference type="Gene3D" id="3.30.420.40">
    <property type="match status" value="1"/>
</dbReference>
<dbReference type="EC" id="2.7.1.-" evidence="12"/>
<comment type="catalytic activity">
    <reaction evidence="11">
        <text>D-glucose + ATP = D-glucose 6-phosphate + ADP + H(+)</text>
        <dbReference type="Rhea" id="RHEA:17825"/>
        <dbReference type="ChEBI" id="CHEBI:4167"/>
        <dbReference type="ChEBI" id="CHEBI:15378"/>
        <dbReference type="ChEBI" id="CHEBI:30616"/>
        <dbReference type="ChEBI" id="CHEBI:61548"/>
        <dbReference type="ChEBI" id="CHEBI:456216"/>
        <dbReference type="EC" id="2.7.1.1"/>
    </reaction>
    <physiologicalReaction direction="left-to-right" evidence="11">
        <dbReference type="Rhea" id="RHEA:17826"/>
    </physiologicalReaction>
</comment>
<dbReference type="SUPFAM" id="SSF53067">
    <property type="entry name" value="Actin-like ATPase domain"/>
    <property type="match status" value="2"/>
</dbReference>
<evidence type="ECO:0000313" key="15">
    <source>
        <dbReference type="EMBL" id="RMX58750.1"/>
    </source>
</evidence>
<dbReference type="UniPathway" id="UPA00242"/>
<dbReference type="PANTHER" id="PTHR19443:SF16">
    <property type="entry name" value="HEXOKINASE TYPE 1-RELATED"/>
    <property type="match status" value="1"/>
</dbReference>
<dbReference type="OrthoDB" id="419537at2759"/>
<dbReference type="GO" id="GO:0005829">
    <property type="term" value="C:cytosol"/>
    <property type="evidence" value="ECO:0007669"/>
    <property type="project" value="TreeGrafter"/>
</dbReference>
<protein>
    <recommendedName>
        <fullName evidence="12">Phosphotransferase</fullName>
        <ecNumber evidence="12">2.7.1.-</ecNumber>
    </recommendedName>
</protein>
<dbReference type="PRINTS" id="PR00475">
    <property type="entry name" value="HEXOKINASE"/>
</dbReference>
<dbReference type="CDD" id="cd24019">
    <property type="entry name" value="ASKHA_NBD_HK_meta"/>
    <property type="match status" value="1"/>
</dbReference>
<reference evidence="15 16" key="1">
    <citation type="journal article" date="2018" name="Sci. Rep.">
        <title>Comparative analysis of the Pocillopora damicornis genome highlights role of immune system in coral evolution.</title>
        <authorList>
            <person name="Cunning R."/>
            <person name="Bay R.A."/>
            <person name="Gillette P."/>
            <person name="Baker A.C."/>
            <person name="Traylor-Knowles N."/>
        </authorList>
    </citation>
    <scope>NUCLEOTIDE SEQUENCE [LARGE SCALE GENOMIC DNA]</scope>
    <source>
        <strain evidence="15">RSMAS</strain>
        <tissue evidence="15">Whole animal</tissue>
    </source>
</reference>
<dbReference type="Gene3D" id="3.40.367.20">
    <property type="match status" value="1"/>
</dbReference>
<evidence type="ECO:0000256" key="1">
    <source>
        <dbReference type="ARBA" id="ARBA00004888"/>
    </source>
</evidence>
<evidence type="ECO:0000256" key="11">
    <source>
        <dbReference type="ARBA" id="ARBA00048160"/>
    </source>
</evidence>
<evidence type="ECO:0000259" key="14">
    <source>
        <dbReference type="Pfam" id="PF03727"/>
    </source>
</evidence>
<accession>A0A3M6UYR7</accession>
<evidence type="ECO:0000256" key="9">
    <source>
        <dbReference type="ARBA" id="ARBA00044613"/>
    </source>
</evidence>
<proteinExistence type="inferred from homology"/>
<keyword evidence="6 12" id="KW-0418">Kinase</keyword>
<keyword evidence="7 12" id="KW-0067">ATP-binding</keyword>
<dbReference type="Pfam" id="PF03727">
    <property type="entry name" value="Hexokinase_2"/>
    <property type="match status" value="1"/>
</dbReference>
<dbReference type="GO" id="GO:0005524">
    <property type="term" value="F:ATP binding"/>
    <property type="evidence" value="ECO:0007669"/>
    <property type="project" value="UniProtKB-UniRule"/>
</dbReference>
<dbReference type="EMBL" id="RCHS01000457">
    <property type="protein sequence ID" value="RMX58750.1"/>
    <property type="molecule type" value="Genomic_DNA"/>
</dbReference>
<dbReference type="InterPro" id="IPR022673">
    <property type="entry name" value="Hexokinase_C"/>
</dbReference>
<comment type="pathway">
    <text evidence="2">Carbohydrate metabolism; hexose metabolism.</text>
</comment>
<gene>
    <name evidence="15" type="ORF">pdam_00010781</name>
</gene>
<evidence type="ECO:0000256" key="10">
    <source>
        <dbReference type="ARBA" id="ARBA00047905"/>
    </source>
</evidence>
<dbReference type="Pfam" id="PF00349">
    <property type="entry name" value="Hexokinase_1"/>
    <property type="match status" value="1"/>
</dbReference>
<evidence type="ECO:0000256" key="4">
    <source>
        <dbReference type="ARBA" id="ARBA00022679"/>
    </source>
</evidence>
<evidence type="ECO:0000256" key="12">
    <source>
        <dbReference type="RuleBase" id="RU362007"/>
    </source>
</evidence>
<dbReference type="STRING" id="46731.A0A3M6UYR7"/>
<dbReference type="Proteomes" id="UP000275408">
    <property type="component" value="Unassembled WGS sequence"/>
</dbReference>
<feature type="domain" description="Hexokinase C-terminal" evidence="14">
    <location>
        <begin position="229"/>
        <end position="459"/>
    </location>
</feature>
<keyword evidence="8 12" id="KW-0324">Glycolysis</keyword>
<dbReference type="GO" id="GO:0006096">
    <property type="term" value="P:glycolytic process"/>
    <property type="evidence" value="ECO:0007669"/>
    <property type="project" value="UniProtKB-UniPathway"/>
</dbReference>
<dbReference type="InterPro" id="IPR043129">
    <property type="entry name" value="ATPase_NBD"/>
</dbReference>
<evidence type="ECO:0000259" key="13">
    <source>
        <dbReference type="Pfam" id="PF00349"/>
    </source>
</evidence>
<dbReference type="FunFam" id="3.30.420.40:FF:000805">
    <property type="entry name" value="Hexokinase-2"/>
    <property type="match status" value="1"/>
</dbReference>
<keyword evidence="16" id="KW-1185">Reference proteome</keyword>
<comment type="catalytic activity">
    <reaction evidence="10">
        <text>D-fructose + ATP = D-fructose 6-phosphate + ADP + H(+)</text>
        <dbReference type="Rhea" id="RHEA:16125"/>
        <dbReference type="ChEBI" id="CHEBI:15378"/>
        <dbReference type="ChEBI" id="CHEBI:30616"/>
        <dbReference type="ChEBI" id="CHEBI:37721"/>
        <dbReference type="ChEBI" id="CHEBI:61527"/>
        <dbReference type="ChEBI" id="CHEBI:456216"/>
        <dbReference type="EC" id="2.7.1.1"/>
    </reaction>
    <physiologicalReaction direction="left-to-right" evidence="10">
        <dbReference type="Rhea" id="RHEA:16126"/>
    </physiologicalReaction>
</comment>
<evidence type="ECO:0000256" key="7">
    <source>
        <dbReference type="ARBA" id="ARBA00022840"/>
    </source>
</evidence>
<evidence type="ECO:0000256" key="8">
    <source>
        <dbReference type="ARBA" id="ARBA00023152"/>
    </source>
</evidence>
<evidence type="ECO:0000256" key="2">
    <source>
        <dbReference type="ARBA" id="ARBA00005028"/>
    </source>
</evidence>
<evidence type="ECO:0000313" key="16">
    <source>
        <dbReference type="Proteomes" id="UP000275408"/>
    </source>
</evidence>
<comment type="pathway">
    <text evidence="1">Carbohydrate degradation; glycolysis; D-glyceraldehyde 3-phosphate and glycerone phosphate from D-glucose: step 1/4.</text>
</comment>
<comment type="caution">
    <text evidence="15">The sequence shown here is derived from an EMBL/GenBank/DDBJ whole genome shotgun (WGS) entry which is preliminary data.</text>
</comment>
<dbReference type="GO" id="GO:0005739">
    <property type="term" value="C:mitochondrion"/>
    <property type="evidence" value="ECO:0007669"/>
    <property type="project" value="TreeGrafter"/>
</dbReference>
<feature type="domain" description="Hexokinase N-terminal" evidence="13">
    <location>
        <begin position="25"/>
        <end position="222"/>
    </location>
</feature>
<dbReference type="GO" id="GO:0005536">
    <property type="term" value="F:D-glucose binding"/>
    <property type="evidence" value="ECO:0007669"/>
    <property type="project" value="InterPro"/>
</dbReference>
<organism evidence="15 16">
    <name type="scientific">Pocillopora damicornis</name>
    <name type="common">Cauliflower coral</name>
    <name type="synonym">Millepora damicornis</name>
    <dbReference type="NCBI Taxonomy" id="46731"/>
    <lineage>
        <taxon>Eukaryota</taxon>
        <taxon>Metazoa</taxon>
        <taxon>Cnidaria</taxon>
        <taxon>Anthozoa</taxon>
        <taxon>Hexacorallia</taxon>
        <taxon>Scleractinia</taxon>
        <taxon>Astrocoeniina</taxon>
        <taxon>Pocilloporidae</taxon>
        <taxon>Pocillopora</taxon>
    </lineage>
</organism>
<dbReference type="UniPathway" id="UPA00109">
    <property type="reaction ID" value="UER00180"/>
</dbReference>
<dbReference type="PANTHER" id="PTHR19443">
    <property type="entry name" value="HEXOKINASE"/>
    <property type="match status" value="1"/>
</dbReference>
<dbReference type="AlphaFoldDB" id="A0A3M6UYR7"/>
<evidence type="ECO:0000256" key="6">
    <source>
        <dbReference type="ARBA" id="ARBA00022777"/>
    </source>
</evidence>
<dbReference type="InterPro" id="IPR001312">
    <property type="entry name" value="Hexokinase"/>
</dbReference>
<dbReference type="GO" id="GO:0006006">
    <property type="term" value="P:glucose metabolic process"/>
    <property type="evidence" value="ECO:0007669"/>
    <property type="project" value="TreeGrafter"/>
</dbReference>
<dbReference type="PROSITE" id="PS51748">
    <property type="entry name" value="HEXOKINASE_2"/>
    <property type="match status" value="1"/>
</dbReference>
<dbReference type="GO" id="GO:0004340">
    <property type="term" value="F:glucokinase activity"/>
    <property type="evidence" value="ECO:0007669"/>
    <property type="project" value="TreeGrafter"/>
</dbReference>
<comment type="similarity">
    <text evidence="3 12">Belongs to the hexokinase family.</text>
</comment>
<evidence type="ECO:0000256" key="5">
    <source>
        <dbReference type="ARBA" id="ARBA00022741"/>
    </source>
</evidence>
<dbReference type="OMA" id="RELMQPF"/>
<dbReference type="GO" id="GO:0001678">
    <property type="term" value="P:intracellular glucose homeostasis"/>
    <property type="evidence" value="ECO:0007669"/>
    <property type="project" value="InterPro"/>
</dbReference>
<keyword evidence="5 12" id="KW-0547">Nucleotide-binding</keyword>
<dbReference type="FunFam" id="3.40.367.20:FF:000005">
    <property type="entry name" value="Phosphotransferase"/>
    <property type="match status" value="1"/>
</dbReference>